<accession>A0A061ECW2</accession>
<dbReference type="AlphaFoldDB" id="A0A061ECW2"/>
<protein>
    <submittedName>
        <fullName evidence="1">Uncharacterized protein</fullName>
    </submittedName>
</protein>
<evidence type="ECO:0000313" key="1">
    <source>
        <dbReference type="EMBL" id="EOY02820.1"/>
    </source>
</evidence>
<organism evidence="1 2">
    <name type="scientific">Theobroma cacao</name>
    <name type="common">Cacao</name>
    <name type="synonym">Cocoa</name>
    <dbReference type="NCBI Taxonomy" id="3641"/>
    <lineage>
        <taxon>Eukaryota</taxon>
        <taxon>Viridiplantae</taxon>
        <taxon>Streptophyta</taxon>
        <taxon>Embryophyta</taxon>
        <taxon>Tracheophyta</taxon>
        <taxon>Spermatophyta</taxon>
        <taxon>Magnoliopsida</taxon>
        <taxon>eudicotyledons</taxon>
        <taxon>Gunneridae</taxon>
        <taxon>Pentapetalae</taxon>
        <taxon>rosids</taxon>
        <taxon>malvids</taxon>
        <taxon>Malvales</taxon>
        <taxon>Malvaceae</taxon>
        <taxon>Byttnerioideae</taxon>
        <taxon>Theobroma</taxon>
    </lineage>
</organism>
<dbReference type="Gramene" id="EOY02820">
    <property type="protein sequence ID" value="EOY02820"/>
    <property type="gene ID" value="TCM_017219"/>
</dbReference>
<dbReference type="Proteomes" id="UP000026915">
    <property type="component" value="Chromosome 4"/>
</dbReference>
<dbReference type="HOGENOM" id="CLU_2982953_0_0_1"/>
<evidence type="ECO:0000313" key="2">
    <source>
        <dbReference type="Proteomes" id="UP000026915"/>
    </source>
</evidence>
<reference evidence="1 2" key="1">
    <citation type="journal article" date="2013" name="Genome Biol.">
        <title>The genome sequence of the most widely cultivated cacao type and its use to identify candidate genes regulating pod color.</title>
        <authorList>
            <person name="Motamayor J.C."/>
            <person name="Mockaitis K."/>
            <person name="Schmutz J."/>
            <person name="Haiminen N."/>
            <person name="Iii D.L."/>
            <person name="Cornejo O."/>
            <person name="Findley S.D."/>
            <person name="Zheng P."/>
            <person name="Utro F."/>
            <person name="Royaert S."/>
            <person name="Saski C."/>
            <person name="Jenkins J."/>
            <person name="Podicheti R."/>
            <person name="Zhao M."/>
            <person name="Scheffler B.E."/>
            <person name="Stack J.C."/>
            <person name="Feltus F.A."/>
            <person name="Mustiga G.M."/>
            <person name="Amores F."/>
            <person name="Phillips W."/>
            <person name="Marelli J.P."/>
            <person name="May G.D."/>
            <person name="Shapiro H."/>
            <person name="Ma J."/>
            <person name="Bustamante C.D."/>
            <person name="Schnell R.J."/>
            <person name="Main D."/>
            <person name="Gilbert D."/>
            <person name="Parida L."/>
            <person name="Kuhn D.N."/>
        </authorList>
    </citation>
    <scope>NUCLEOTIDE SEQUENCE [LARGE SCALE GENOMIC DNA]</scope>
    <source>
        <strain evidence="2">cv. Matina 1-6</strain>
    </source>
</reference>
<gene>
    <name evidence="1" type="ORF">TCM_017219</name>
</gene>
<dbReference type="EMBL" id="CM001882">
    <property type="protein sequence ID" value="EOY02820.1"/>
    <property type="molecule type" value="Genomic_DNA"/>
</dbReference>
<keyword evidence="2" id="KW-1185">Reference proteome</keyword>
<name>A0A061ECW2_THECC</name>
<proteinExistence type="predicted"/>
<sequence>MLRILDLASNNFSGELSANFLQCLRAMMMITNENMATPKYIGELYYQDSVTIVNKGLC</sequence>